<feature type="transmembrane region" description="Helical" evidence="5">
    <location>
        <begin position="352"/>
        <end position="375"/>
    </location>
</feature>
<dbReference type="GO" id="GO:0005886">
    <property type="term" value="C:plasma membrane"/>
    <property type="evidence" value="ECO:0007669"/>
    <property type="project" value="UniProtKB-SubCell"/>
</dbReference>
<dbReference type="InterPro" id="IPR020846">
    <property type="entry name" value="MFS_dom"/>
</dbReference>
<dbReference type="Gene3D" id="1.20.1250.20">
    <property type="entry name" value="MFS general substrate transporter like domains"/>
    <property type="match status" value="1"/>
</dbReference>
<dbReference type="OrthoDB" id="4532109at2"/>
<evidence type="ECO:0000256" key="5">
    <source>
        <dbReference type="SAM" id="Phobius"/>
    </source>
</evidence>
<reference evidence="7 8" key="1">
    <citation type="submission" date="2019-03" db="EMBL/GenBank/DDBJ databases">
        <title>Genomic Encyclopedia of Type Strains, Phase IV (KMG-IV): sequencing the most valuable type-strain genomes for metagenomic binning, comparative biology and taxonomic classification.</title>
        <authorList>
            <person name="Goeker M."/>
        </authorList>
    </citation>
    <scope>NUCLEOTIDE SEQUENCE [LARGE SCALE GENOMIC DNA]</scope>
    <source>
        <strain evidence="7 8">DSM 45934</strain>
    </source>
</reference>
<dbReference type="SUPFAM" id="SSF103473">
    <property type="entry name" value="MFS general substrate transporter"/>
    <property type="match status" value="1"/>
</dbReference>
<evidence type="ECO:0000256" key="2">
    <source>
        <dbReference type="ARBA" id="ARBA00022692"/>
    </source>
</evidence>
<dbReference type="Gene3D" id="1.20.1720.10">
    <property type="entry name" value="Multidrug resistance protein D"/>
    <property type="match status" value="1"/>
</dbReference>
<feature type="transmembrane region" description="Helical" evidence="5">
    <location>
        <begin position="25"/>
        <end position="49"/>
    </location>
</feature>
<feature type="transmembrane region" description="Helical" evidence="5">
    <location>
        <begin position="449"/>
        <end position="472"/>
    </location>
</feature>
<comment type="subcellular location">
    <subcellularLocation>
        <location evidence="1">Cell membrane</location>
        <topology evidence="1">Multi-pass membrane protein</topology>
    </subcellularLocation>
</comment>
<evidence type="ECO:0000256" key="4">
    <source>
        <dbReference type="ARBA" id="ARBA00023136"/>
    </source>
</evidence>
<keyword evidence="8" id="KW-1185">Reference proteome</keyword>
<dbReference type="AlphaFoldDB" id="A0A4R2JYR0"/>
<feature type="transmembrane region" description="Helical" evidence="5">
    <location>
        <begin position="182"/>
        <end position="201"/>
    </location>
</feature>
<feature type="transmembrane region" description="Helical" evidence="5">
    <location>
        <begin position="61"/>
        <end position="81"/>
    </location>
</feature>
<dbReference type="PROSITE" id="PS50850">
    <property type="entry name" value="MFS"/>
    <property type="match status" value="1"/>
</dbReference>
<keyword evidence="4 5" id="KW-0472">Membrane</keyword>
<evidence type="ECO:0000259" key="6">
    <source>
        <dbReference type="PROSITE" id="PS50850"/>
    </source>
</evidence>
<feature type="transmembrane region" description="Helical" evidence="5">
    <location>
        <begin position="427"/>
        <end position="443"/>
    </location>
</feature>
<dbReference type="PANTHER" id="PTHR42718:SF39">
    <property type="entry name" value="ACTINORHODIN TRANSPORTER-RELATED"/>
    <property type="match status" value="1"/>
</dbReference>
<dbReference type="GO" id="GO:0022857">
    <property type="term" value="F:transmembrane transporter activity"/>
    <property type="evidence" value="ECO:0007669"/>
    <property type="project" value="InterPro"/>
</dbReference>
<dbReference type="CDD" id="cd17321">
    <property type="entry name" value="MFS_MMR_MDR_like"/>
    <property type="match status" value="1"/>
</dbReference>
<protein>
    <submittedName>
        <fullName evidence="7">Putative MFS family arabinose efflux permease</fullName>
    </submittedName>
</protein>
<evidence type="ECO:0000313" key="7">
    <source>
        <dbReference type="EMBL" id="TCO62588.1"/>
    </source>
</evidence>
<dbReference type="InterPro" id="IPR036259">
    <property type="entry name" value="MFS_trans_sf"/>
</dbReference>
<evidence type="ECO:0000256" key="1">
    <source>
        <dbReference type="ARBA" id="ARBA00004651"/>
    </source>
</evidence>
<feature type="transmembrane region" description="Helical" evidence="5">
    <location>
        <begin position="93"/>
        <end position="120"/>
    </location>
</feature>
<accession>A0A4R2JYR0</accession>
<feature type="transmembrane region" description="Helical" evidence="5">
    <location>
        <begin position="155"/>
        <end position="176"/>
    </location>
</feature>
<keyword evidence="3 5" id="KW-1133">Transmembrane helix</keyword>
<dbReference type="Proteomes" id="UP000295680">
    <property type="component" value="Unassembled WGS sequence"/>
</dbReference>
<feature type="transmembrane region" description="Helical" evidence="5">
    <location>
        <begin position="245"/>
        <end position="264"/>
    </location>
</feature>
<dbReference type="EMBL" id="SLWS01000002">
    <property type="protein sequence ID" value="TCO62588.1"/>
    <property type="molecule type" value="Genomic_DNA"/>
</dbReference>
<keyword evidence="2 5" id="KW-0812">Transmembrane</keyword>
<feature type="transmembrane region" description="Helical" evidence="5">
    <location>
        <begin position="387"/>
        <end position="406"/>
    </location>
</feature>
<gene>
    <name evidence="7" type="ORF">EV192_102727</name>
</gene>
<feature type="domain" description="Major facilitator superfamily (MFS) profile" evidence="6">
    <location>
        <begin position="27"/>
        <end position="477"/>
    </location>
</feature>
<proteinExistence type="predicted"/>
<evidence type="ECO:0000313" key="8">
    <source>
        <dbReference type="Proteomes" id="UP000295680"/>
    </source>
</evidence>
<feature type="transmembrane region" description="Helical" evidence="5">
    <location>
        <begin position="318"/>
        <end position="340"/>
    </location>
</feature>
<feature type="transmembrane region" description="Helical" evidence="5">
    <location>
        <begin position="291"/>
        <end position="312"/>
    </location>
</feature>
<comment type="caution">
    <text evidence="7">The sequence shown here is derived from an EMBL/GenBank/DDBJ whole genome shotgun (WGS) entry which is preliminary data.</text>
</comment>
<sequence>MTHALTTPTTAAVARTSESTGGLSGAGLATVLIGSGLSALDFFIVNVALPTIQRTLNASDSTLELVVAGYGISYCLFLVLGGRLGDMFGRRRLFLVGMAAFTVTSLACGLAPTAGVLVAARMAQGAAAALMLPQVLSTIQAATSGEARSKALGLYGANAGLSMVLGQLLGGVMVAADIAGTGWRSIFLVNVPIGLIGLVLARRNVPETRATNPAGVDLPGTVLFGLGMFALLVPLMEGRTAGWPAWMWVLLAVSPVAFGAFVVVERKIERGGRVPLLPPSVMRMPSMRRGLSMGAPIFMGFGGFMFVAAVTLQNGLRLGPATAGLALTPMAVAFLAASLISSRLVTRYGRTVLTIGAAIQTVGILTMIGTILAAWPDVTPWELAPGMAIAGFGQGLLVTTLFRVVLSRVPVASAGVGSGSLVTVQQASLALGVATLGTLYLWLSEPGVLGMRVAFAVVMGVQVVIAIISCVYSRRLPDPRQGS</sequence>
<dbReference type="PANTHER" id="PTHR42718">
    <property type="entry name" value="MAJOR FACILITATOR SUPERFAMILY MULTIDRUG TRANSPORTER MFSC"/>
    <property type="match status" value="1"/>
</dbReference>
<evidence type="ECO:0000256" key="3">
    <source>
        <dbReference type="ARBA" id="ARBA00022989"/>
    </source>
</evidence>
<name>A0A4R2JYR0_9PSEU</name>
<dbReference type="InterPro" id="IPR011701">
    <property type="entry name" value="MFS"/>
</dbReference>
<feature type="transmembrane region" description="Helical" evidence="5">
    <location>
        <begin position="213"/>
        <end position="233"/>
    </location>
</feature>
<organism evidence="7 8">
    <name type="scientific">Actinocrispum wychmicini</name>
    <dbReference type="NCBI Taxonomy" id="1213861"/>
    <lineage>
        <taxon>Bacteria</taxon>
        <taxon>Bacillati</taxon>
        <taxon>Actinomycetota</taxon>
        <taxon>Actinomycetes</taxon>
        <taxon>Pseudonocardiales</taxon>
        <taxon>Pseudonocardiaceae</taxon>
        <taxon>Actinocrispum</taxon>
    </lineage>
</organism>
<dbReference type="Pfam" id="PF07690">
    <property type="entry name" value="MFS_1"/>
    <property type="match status" value="1"/>
</dbReference>
<dbReference type="RefSeq" id="WP_132114463.1">
    <property type="nucleotide sequence ID" value="NZ_SLWS01000002.1"/>
</dbReference>